<reference evidence="7 8" key="1">
    <citation type="submission" date="2024-02" db="EMBL/GenBank/DDBJ databases">
        <authorList>
            <person name="Chen Y."/>
            <person name="Shah S."/>
            <person name="Dougan E. K."/>
            <person name="Thang M."/>
            <person name="Chan C."/>
        </authorList>
    </citation>
    <scope>NUCLEOTIDE SEQUENCE [LARGE SCALE GENOMIC DNA]</scope>
</reference>
<evidence type="ECO:0000259" key="6">
    <source>
        <dbReference type="PROSITE" id="PS51721"/>
    </source>
</evidence>
<evidence type="ECO:0000256" key="5">
    <source>
        <dbReference type="SAM" id="MobiDB-lite"/>
    </source>
</evidence>
<dbReference type="CDD" id="cd04178">
    <property type="entry name" value="Nucleostemin_like"/>
    <property type="match status" value="1"/>
</dbReference>
<dbReference type="EMBL" id="CAXAMM010043694">
    <property type="protein sequence ID" value="CAK9111294.1"/>
    <property type="molecule type" value="Genomic_DNA"/>
</dbReference>
<feature type="compositionally biased region" description="Acidic residues" evidence="5">
    <location>
        <begin position="306"/>
        <end position="315"/>
    </location>
</feature>
<gene>
    <name evidence="7" type="ORF">SCF082_LOCUS51674</name>
</gene>
<dbReference type="InterPro" id="IPR014813">
    <property type="entry name" value="Gnl3_N_dom"/>
</dbReference>
<keyword evidence="3" id="KW-0342">GTP-binding</keyword>
<feature type="region of interest" description="Disordered" evidence="5">
    <location>
        <begin position="304"/>
        <end position="369"/>
    </location>
</feature>
<evidence type="ECO:0000313" key="8">
    <source>
        <dbReference type="Proteomes" id="UP001642464"/>
    </source>
</evidence>
<dbReference type="InterPro" id="IPR050755">
    <property type="entry name" value="TRAFAC_YlqF/YawG_RiboMat"/>
</dbReference>
<dbReference type="Proteomes" id="UP001642464">
    <property type="component" value="Unassembled WGS sequence"/>
</dbReference>
<evidence type="ECO:0000256" key="4">
    <source>
        <dbReference type="ARBA" id="ARBA00023242"/>
    </source>
</evidence>
<comment type="subcellular location">
    <subcellularLocation>
        <location evidence="1">Nucleus</location>
    </subcellularLocation>
</comment>
<dbReference type="PANTHER" id="PTHR11089">
    <property type="entry name" value="GTP-BINDING PROTEIN-RELATED"/>
    <property type="match status" value="1"/>
</dbReference>
<keyword evidence="8" id="KW-1185">Reference proteome</keyword>
<dbReference type="InterPro" id="IPR030378">
    <property type="entry name" value="G_CP_dom"/>
</dbReference>
<dbReference type="InterPro" id="IPR023179">
    <property type="entry name" value="GTP-bd_ortho_bundle_sf"/>
</dbReference>
<evidence type="ECO:0000256" key="1">
    <source>
        <dbReference type="ARBA" id="ARBA00004123"/>
    </source>
</evidence>
<protein>
    <submittedName>
        <fullName evidence="7">Guanine nucleotide-binding protein-like 3 homolog (Nucleostemin-1)</fullName>
    </submittedName>
</protein>
<evidence type="ECO:0000256" key="3">
    <source>
        <dbReference type="ARBA" id="ARBA00023134"/>
    </source>
</evidence>
<feature type="domain" description="CP-type G" evidence="6">
    <location>
        <begin position="379"/>
        <end position="571"/>
    </location>
</feature>
<dbReference type="PANTHER" id="PTHR11089:SF30">
    <property type="entry name" value="GUANINE NUCLEOTIDE-BINDING PROTEIN-LIKE 3 HOMOLOG"/>
    <property type="match status" value="1"/>
</dbReference>
<evidence type="ECO:0000313" key="7">
    <source>
        <dbReference type="EMBL" id="CAK9111294.1"/>
    </source>
</evidence>
<name>A0ABP0SG05_9DINO</name>
<feature type="compositionally biased region" description="Basic and acidic residues" evidence="5">
    <location>
        <begin position="225"/>
        <end position="236"/>
    </location>
</feature>
<dbReference type="Gene3D" id="3.40.50.300">
    <property type="entry name" value="P-loop containing nucleotide triphosphate hydrolases"/>
    <property type="match status" value="1"/>
</dbReference>
<accession>A0ABP0SG05</accession>
<dbReference type="PROSITE" id="PS51721">
    <property type="entry name" value="G_CP"/>
    <property type="match status" value="1"/>
</dbReference>
<proteinExistence type="predicted"/>
<dbReference type="InterPro" id="IPR006073">
    <property type="entry name" value="GTP-bd"/>
</dbReference>
<dbReference type="Pfam" id="PF08701">
    <property type="entry name" value="GN3L_Grn1"/>
    <property type="match status" value="1"/>
</dbReference>
<feature type="compositionally biased region" description="Basic residues" evidence="5">
    <location>
        <begin position="237"/>
        <end position="247"/>
    </location>
</feature>
<keyword evidence="2" id="KW-0547">Nucleotide-binding</keyword>
<dbReference type="Pfam" id="PF01926">
    <property type="entry name" value="MMR_HSR1"/>
    <property type="match status" value="1"/>
</dbReference>
<comment type="caution">
    <text evidence="7">The sequence shown here is derived from an EMBL/GenBank/DDBJ whole genome shotgun (WGS) entry which is preliminary data.</text>
</comment>
<dbReference type="SUPFAM" id="SSF52540">
    <property type="entry name" value="P-loop containing nucleoside triphosphate hydrolases"/>
    <property type="match status" value="1"/>
</dbReference>
<keyword evidence="4" id="KW-0539">Nucleus</keyword>
<evidence type="ECO:0000256" key="2">
    <source>
        <dbReference type="ARBA" id="ARBA00022741"/>
    </source>
</evidence>
<feature type="region of interest" description="Disordered" evidence="5">
    <location>
        <begin position="212"/>
        <end position="270"/>
    </location>
</feature>
<sequence length="728" mass="81885">MTGRKTTSNGEGPPRVLEALFWALALTGADWGTQVIVWLPALAWNLLDEDSTWHSMLTAQHLDFGSVEEAERFFDKLRREEKPRVFHALVDVERTSEHRTAPCLSHWDQLEQHALKVEEHFERWTDDSTPISPSPKKLAEQGAWGFLLHVEQEVRGRQTESLARGKFDSETQAQHPFEKTVLSRGHLIQVLQDNPSGSLGLPVRSSAELGVRGMVKKKRQSKRTSLKDKYKMERKVKEHHRKARREARKAAREGRSRKPKKDPGLPNLMPYKEKFLRQMMDDKEREQFREKERIKRLNELRKRENEDMETEEYDDASALAPGSDSKKRKRSGPSEEDLANAQARSEAFAAKEKEAAEAEGELNDGIKSLGQSGKKRMYMKELRNVVDAADVVLLVLDARDPMGCRAPQAERMVLESAHNKRLVIVLNKIDLVPKVVVERWLTELRKEFPTVAFRASTQEQKSNLGRASKDSIALGTSSTADRSATIGDSICVGADTLLQLLKNYSRNRDIKTSITVGVVGYPNVGKSSVINSLKRSRAVGVSPTPGFTKALQIVQLDKKVKLIDSPGVLFQDSNQSKDSTRLVLRNCLNPADLEDPVTHVSKLVEKCNPEHLMMLYRCARFSTPVDFLVSIATKRGKLTKGGVPDQSQAARIVLQDWNAGRIPYYVLPPKPDAVEQKAIRGNAKIVSAWSKEFDLEALLSKNQDDLVEKLPSSNPDEYAAIFAASVKL</sequence>
<dbReference type="InterPro" id="IPR027417">
    <property type="entry name" value="P-loop_NTPase"/>
</dbReference>
<dbReference type="Gene3D" id="1.10.1580.10">
    <property type="match status" value="1"/>
</dbReference>
<feature type="compositionally biased region" description="Basic residues" evidence="5">
    <location>
        <begin position="214"/>
        <end position="224"/>
    </location>
</feature>
<organism evidence="7 8">
    <name type="scientific">Durusdinium trenchii</name>
    <dbReference type="NCBI Taxonomy" id="1381693"/>
    <lineage>
        <taxon>Eukaryota</taxon>
        <taxon>Sar</taxon>
        <taxon>Alveolata</taxon>
        <taxon>Dinophyceae</taxon>
        <taxon>Suessiales</taxon>
        <taxon>Symbiodiniaceae</taxon>
        <taxon>Durusdinium</taxon>
    </lineage>
</organism>